<dbReference type="Proteomes" id="UP000016480">
    <property type="component" value="Unassembled WGS sequence"/>
</dbReference>
<dbReference type="SUPFAM" id="SSF81901">
    <property type="entry name" value="HCP-like"/>
    <property type="match status" value="1"/>
</dbReference>
<comment type="caution">
    <text evidence="1">The sequence shown here is derived from an EMBL/GenBank/DDBJ whole genome shotgun (WGS) entry which is preliminary data.</text>
</comment>
<evidence type="ECO:0000313" key="1">
    <source>
        <dbReference type="EMBL" id="KAF7788345.1"/>
    </source>
</evidence>
<proteinExistence type="predicted"/>
<dbReference type="EMBL" id="AHCD03000026">
    <property type="protein sequence ID" value="KAF7788345.1"/>
    <property type="molecule type" value="Genomic_DNA"/>
</dbReference>
<reference evidence="1 2" key="1">
    <citation type="journal article" date="2012" name="J. Bacteriol.">
        <title>Genome sequence of the cycloprodigiosin-producing bacterial strain Pseudoalteromonas rubra ATCC 29570(T).</title>
        <authorList>
            <person name="Xie B.B."/>
            <person name="Shu Y.L."/>
            <person name="Qin Q.L."/>
            <person name="Rong J.C."/>
            <person name="Zhang X.Y."/>
            <person name="Chen X.L."/>
            <person name="Zhou B.C."/>
            <person name="Zhang Y.Z."/>
        </authorList>
    </citation>
    <scope>NUCLEOTIDE SEQUENCE [LARGE SCALE GENOMIC DNA]</scope>
    <source>
        <strain evidence="1 2">DSM 6842</strain>
    </source>
</reference>
<dbReference type="AlphaFoldDB" id="A0A8T0CEC4"/>
<protein>
    <recommendedName>
        <fullName evidence="3">Sel1 repeat family protein</fullName>
    </recommendedName>
</protein>
<dbReference type="RefSeq" id="WP_010383665.1">
    <property type="nucleotide sequence ID" value="NZ_AHCD03000026.1"/>
</dbReference>
<dbReference type="GeneID" id="61356387"/>
<evidence type="ECO:0000313" key="2">
    <source>
        <dbReference type="Proteomes" id="UP000016480"/>
    </source>
</evidence>
<organism evidence="1 2">
    <name type="scientific">Pseudoalteromonas rubra</name>
    <dbReference type="NCBI Taxonomy" id="43658"/>
    <lineage>
        <taxon>Bacteria</taxon>
        <taxon>Pseudomonadati</taxon>
        <taxon>Pseudomonadota</taxon>
        <taxon>Gammaproteobacteria</taxon>
        <taxon>Alteromonadales</taxon>
        <taxon>Pseudoalteromonadaceae</taxon>
        <taxon>Pseudoalteromonas</taxon>
    </lineage>
</organism>
<name>A0A8T0CEC4_9GAMM</name>
<evidence type="ECO:0008006" key="3">
    <source>
        <dbReference type="Google" id="ProtNLM"/>
    </source>
</evidence>
<gene>
    <name evidence="1" type="ORF">PRUB_a2980</name>
</gene>
<accession>A0A8T0CEC4</accession>
<sequence length="252" mass="28384">MQFGFLMRTLGDDMIRTGMSYRGFFTPAVFYIVCSLFVLHVHAFDLNVSIPSKTFCQKLEEGGAMNQKEPDLNRPHMNDLFISQLNTFGRCLYKKGKEKEAIEFWLLASSYGSEHGAELAGSYLFNHASSATELLSAMSILRGVGQSNTKALNRFHIQSALAILKGEYLNKSNKQALYNLYTAMKNGSAEAAYLIAYFKETGIFPNKNKQYSEEYWIAIGDKLLGEPAYKVFTHEAILSDLYGASLRQLLEK</sequence>